<proteinExistence type="predicted"/>
<reference evidence="1" key="1">
    <citation type="submission" date="2019-11" db="EMBL/GenBank/DDBJ databases">
        <title>Nori genome reveals adaptations in red seaweeds to the harsh intertidal environment.</title>
        <authorList>
            <person name="Wang D."/>
            <person name="Mao Y."/>
        </authorList>
    </citation>
    <scope>NUCLEOTIDE SEQUENCE</scope>
    <source>
        <tissue evidence="1">Gametophyte</tissue>
    </source>
</reference>
<protein>
    <submittedName>
        <fullName evidence="1">Uncharacterized protein</fullName>
    </submittedName>
</protein>
<comment type="caution">
    <text evidence="1">The sequence shown here is derived from an EMBL/GenBank/DDBJ whole genome shotgun (WGS) entry which is preliminary data.</text>
</comment>
<keyword evidence="2" id="KW-1185">Reference proteome</keyword>
<evidence type="ECO:0000313" key="2">
    <source>
        <dbReference type="Proteomes" id="UP000798662"/>
    </source>
</evidence>
<dbReference type="Proteomes" id="UP000798662">
    <property type="component" value="Chromosome 3"/>
</dbReference>
<evidence type="ECO:0000313" key="1">
    <source>
        <dbReference type="EMBL" id="KAK1868229.1"/>
    </source>
</evidence>
<gene>
    <name evidence="1" type="ORF">I4F81_010723</name>
</gene>
<accession>A0ACC3CDI7</accession>
<dbReference type="EMBL" id="CM020620">
    <property type="protein sequence ID" value="KAK1868229.1"/>
    <property type="molecule type" value="Genomic_DNA"/>
</dbReference>
<sequence length="85" mass="8856">MGAEPPKRKFGKVAEASAAKTAASDGGKFGWVPSAELLNGRAAMFGFLLGLTTEVLSGHSIYTQVRVLERVNEPATHPASSGTPE</sequence>
<organism evidence="1 2">
    <name type="scientific">Pyropia yezoensis</name>
    <name type="common">Susabi-nori</name>
    <name type="synonym">Porphyra yezoensis</name>
    <dbReference type="NCBI Taxonomy" id="2788"/>
    <lineage>
        <taxon>Eukaryota</taxon>
        <taxon>Rhodophyta</taxon>
        <taxon>Bangiophyceae</taxon>
        <taxon>Bangiales</taxon>
        <taxon>Bangiaceae</taxon>
        <taxon>Pyropia</taxon>
    </lineage>
</organism>
<name>A0ACC3CDI7_PYRYE</name>